<dbReference type="Proteomes" id="UP000324209">
    <property type="component" value="Chromosome"/>
</dbReference>
<evidence type="ECO:0000313" key="9">
    <source>
        <dbReference type="EMBL" id="QEN09482.1"/>
    </source>
</evidence>
<feature type="domain" description="T-SNARE coiled-coil homology" evidence="7">
    <location>
        <begin position="281"/>
        <end position="343"/>
    </location>
</feature>
<dbReference type="InterPro" id="IPR004089">
    <property type="entry name" value="MCPsignal_dom"/>
</dbReference>
<evidence type="ECO:0000313" key="10">
    <source>
        <dbReference type="Proteomes" id="UP000324209"/>
    </source>
</evidence>
<keyword evidence="5" id="KW-0812">Transmembrane</keyword>
<dbReference type="PROSITE" id="PS50192">
    <property type="entry name" value="T_SNARE"/>
    <property type="match status" value="1"/>
</dbReference>
<dbReference type="GO" id="GO:0006935">
    <property type="term" value="P:chemotaxis"/>
    <property type="evidence" value="ECO:0007669"/>
    <property type="project" value="UniProtKB-KW"/>
</dbReference>
<dbReference type="PANTHER" id="PTHR43531">
    <property type="entry name" value="PROTEIN ICFG"/>
    <property type="match status" value="1"/>
</dbReference>
<dbReference type="GO" id="GO:0007165">
    <property type="term" value="P:signal transduction"/>
    <property type="evidence" value="ECO:0007669"/>
    <property type="project" value="UniProtKB-KW"/>
</dbReference>
<dbReference type="Gene3D" id="6.10.340.10">
    <property type="match status" value="1"/>
</dbReference>
<dbReference type="Pfam" id="PF00672">
    <property type="entry name" value="HAMP"/>
    <property type="match status" value="1"/>
</dbReference>
<evidence type="ECO:0000259" key="8">
    <source>
        <dbReference type="PROSITE" id="PS50885"/>
    </source>
</evidence>
<dbReference type="SMART" id="SM00283">
    <property type="entry name" value="MA"/>
    <property type="match status" value="1"/>
</dbReference>
<evidence type="ECO:0000259" key="6">
    <source>
        <dbReference type="PROSITE" id="PS50111"/>
    </source>
</evidence>
<dbReference type="EMBL" id="CP036150">
    <property type="protein sequence ID" value="QEN09482.1"/>
    <property type="molecule type" value="Genomic_DNA"/>
</dbReference>
<dbReference type="KEGG" id="ock:EXM22_16385"/>
<dbReference type="Pfam" id="PF00015">
    <property type="entry name" value="MCPsignal"/>
    <property type="match status" value="1"/>
</dbReference>
<dbReference type="PROSITE" id="PS50885">
    <property type="entry name" value="HAMP"/>
    <property type="match status" value="1"/>
</dbReference>
<dbReference type="GO" id="GO:0004888">
    <property type="term" value="F:transmembrane signaling receptor activity"/>
    <property type="evidence" value="ECO:0007669"/>
    <property type="project" value="TreeGrafter"/>
</dbReference>
<keyword evidence="4" id="KW-0175">Coiled coil</keyword>
<feature type="domain" description="Methyl-accepting transducer" evidence="6">
    <location>
        <begin position="311"/>
        <end position="568"/>
    </location>
</feature>
<evidence type="ECO:0000256" key="1">
    <source>
        <dbReference type="ARBA" id="ARBA00022500"/>
    </source>
</evidence>
<feature type="transmembrane region" description="Helical" evidence="5">
    <location>
        <begin position="186"/>
        <end position="207"/>
    </location>
</feature>
<reference evidence="9 10" key="1">
    <citation type="submission" date="2019-02" db="EMBL/GenBank/DDBJ databases">
        <title>Complete Genome Sequence and Methylome Analysis of free living Spirochaetas.</title>
        <authorList>
            <person name="Fomenkov A."/>
            <person name="Dubinina G."/>
            <person name="Leshcheva N."/>
            <person name="Mikheeva N."/>
            <person name="Grabovich M."/>
            <person name="Vincze T."/>
            <person name="Roberts R.J."/>
        </authorList>
    </citation>
    <scope>NUCLEOTIDE SEQUENCE [LARGE SCALE GENOMIC DNA]</scope>
    <source>
        <strain evidence="9 10">K2</strain>
    </source>
</reference>
<dbReference type="SUPFAM" id="SSF58104">
    <property type="entry name" value="Methyl-accepting chemotaxis protein (MCP) signaling domain"/>
    <property type="match status" value="1"/>
</dbReference>
<proteinExistence type="inferred from homology"/>
<dbReference type="OrthoDB" id="366362at2"/>
<dbReference type="PANTHER" id="PTHR43531:SF11">
    <property type="entry name" value="METHYL-ACCEPTING CHEMOTAXIS PROTEIN 3"/>
    <property type="match status" value="1"/>
</dbReference>
<keyword evidence="5" id="KW-0472">Membrane</keyword>
<sequence length="597" mass="65625">MIFKNRKTKSTLIIGFLAVEMVFLAGLVPVILLLRESKTLTNEIYAKTYKSTEISKELKISVIQVQQWLTDISATRGAPGFDDGFDEAEKYAALFEEQLNELMILMPEIQEEIRIIRINFDDYYSIGKLMAETYINKGTNAGNIYMEKFDPYAENINEEIQKLNDVMARNMETALKKANTNVTTSLNLLIIAFLISLLAGLVIAFIITRSVVVPIKNIVKHAKEMAQGDFTSSMAEKLRKRTDEFGDLSREFDSLSDNTRLLVQSIKEQTGTLTSLGLDLSSNMTETAASINQISANIKSIKNQTINQSASVEESSSAMEQITRNIQQLDSHIEQQASNVSQSSSAIEEMLSNIQSVTQNLIRNTENMEELTKASSSGRTNLTVISADIRAVTKESEGLLEISSMIQSIASQTNLLSMNAAIEAAHAGDSGKGFAVVADEIRKLAESSGSQSKTISISLKKIKEAMDRISTSTEAVLIQFEDMDSKIKIVTQLGQEIQNAMDEQSSGSREIFEAIGLLNEITSQVKSGSGEMLKSSQQVIHESKTLNSITQEIANSMNEMSSGSEQIAIAVNSVNDISRSTKEAIETLGGEVDKFTI</sequence>
<dbReference type="InterPro" id="IPR051310">
    <property type="entry name" value="MCP_chemotaxis"/>
</dbReference>
<keyword evidence="10" id="KW-1185">Reference proteome</keyword>
<dbReference type="RefSeq" id="WP_149487556.1">
    <property type="nucleotide sequence ID" value="NZ_CP036150.1"/>
</dbReference>
<dbReference type="AlphaFoldDB" id="A0A5C1QTX0"/>
<evidence type="ECO:0000256" key="2">
    <source>
        <dbReference type="ARBA" id="ARBA00029447"/>
    </source>
</evidence>
<dbReference type="GO" id="GO:0005886">
    <property type="term" value="C:plasma membrane"/>
    <property type="evidence" value="ECO:0007669"/>
    <property type="project" value="TreeGrafter"/>
</dbReference>
<comment type="similarity">
    <text evidence="2">Belongs to the methyl-accepting chemotaxis (MCP) protein family.</text>
</comment>
<dbReference type="CDD" id="cd06225">
    <property type="entry name" value="HAMP"/>
    <property type="match status" value="1"/>
</dbReference>
<feature type="transmembrane region" description="Helical" evidence="5">
    <location>
        <begin position="12"/>
        <end position="34"/>
    </location>
</feature>
<keyword evidence="1" id="KW-0145">Chemotaxis</keyword>
<dbReference type="SUPFAM" id="SSF158472">
    <property type="entry name" value="HAMP domain-like"/>
    <property type="match status" value="1"/>
</dbReference>
<keyword evidence="5" id="KW-1133">Transmembrane helix</keyword>
<name>A0A5C1QTX0_9SPIO</name>
<feature type="coiled-coil region" evidence="4">
    <location>
        <begin position="319"/>
        <end position="374"/>
    </location>
</feature>
<accession>A0A5C1QTX0</accession>
<gene>
    <name evidence="9" type="ORF">EXM22_16385</name>
</gene>
<dbReference type="InterPro" id="IPR003660">
    <property type="entry name" value="HAMP_dom"/>
</dbReference>
<feature type="domain" description="HAMP" evidence="8">
    <location>
        <begin position="209"/>
        <end position="264"/>
    </location>
</feature>
<protein>
    <submittedName>
        <fullName evidence="9">Methyl-accepting chemotaxis protein</fullName>
    </submittedName>
</protein>
<dbReference type="SMART" id="SM00304">
    <property type="entry name" value="HAMP"/>
    <property type="match status" value="1"/>
</dbReference>
<evidence type="ECO:0000259" key="7">
    <source>
        <dbReference type="PROSITE" id="PS50192"/>
    </source>
</evidence>
<keyword evidence="3" id="KW-0807">Transducer</keyword>
<evidence type="ECO:0000256" key="5">
    <source>
        <dbReference type="SAM" id="Phobius"/>
    </source>
</evidence>
<dbReference type="Gene3D" id="1.10.287.950">
    <property type="entry name" value="Methyl-accepting chemotaxis protein"/>
    <property type="match status" value="1"/>
</dbReference>
<evidence type="ECO:0000256" key="4">
    <source>
        <dbReference type="SAM" id="Coils"/>
    </source>
</evidence>
<dbReference type="InterPro" id="IPR000727">
    <property type="entry name" value="T_SNARE_dom"/>
</dbReference>
<organism evidence="9 10">
    <name type="scientific">Oceanispirochaeta crateris</name>
    <dbReference type="NCBI Taxonomy" id="2518645"/>
    <lineage>
        <taxon>Bacteria</taxon>
        <taxon>Pseudomonadati</taxon>
        <taxon>Spirochaetota</taxon>
        <taxon>Spirochaetia</taxon>
        <taxon>Spirochaetales</taxon>
        <taxon>Spirochaetaceae</taxon>
        <taxon>Oceanispirochaeta</taxon>
    </lineage>
</organism>
<evidence type="ECO:0000256" key="3">
    <source>
        <dbReference type="PROSITE-ProRule" id="PRU00284"/>
    </source>
</evidence>
<dbReference type="PROSITE" id="PS50111">
    <property type="entry name" value="CHEMOTAXIS_TRANSDUC_2"/>
    <property type="match status" value="1"/>
</dbReference>